<dbReference type="InterPro" id="IPR012001">
    <property type="entry name" value="Thiamin_PyroP_enz_TPP-bd_dom"/>
</dbReference>
<accession>A0A9X9A618</accession>
<reference evidence="2 3" key="1">
    <citation type="journal article" date="2019" name="Environ. Microbiol.">
        <title>An active ?-lactamase is a part of an orchestrated cell wall stress resistance network of Bacillus subtilis and related rhizosphere species.</title>
        <authorList>
            <person name="Bucher T."/>
            <person name="Keren-Paz A."/>
            <person name="Hausser J."/>
            <person name="Olender T."/>
            <person name="Cytryn E."/>
            <person name="Kolodkin-Gal I."/>
        </authorList>
    </citation>
    <scope>NUCLEOTIDE SEQUENCE [LARGE SCALE GENOMIC DNA]</scope>
    <source>
        <strain evidence="2 3">I32</strain>
    </source>
</reference>
<sequence>MFGKTAGEALVDLLIDWGVEHIYGMPGDSINSIIEAL</sequence>
<organism evidence="2 3">
    <name type="scientific">Bacillus cereus</name>
    <dbReference type="NCBI Taxonomy" id="1396"/>
    <lineage>
        <taxon>Bacteria</taxon>
        <taxon>Bacillati</taxon>
        <taxon>Bacillota</taxon>
        <taxon>Bacilli</taxon>
        <taxon>Bacillales</taxon>
        <taxon>Bacillaceae</taxon>
        <taxon>Bacillus</taxon>
        <taxon>Bacillus cereus group</taxon>
    </lineage>
</organism>
<proteinExistence type="predicted"/>
<dbReference type="InterPro" id="IPR029061">
    <property type="entry name" value="THDP-binding"/>
</dbReference>
<gene>
    <name evidence="2" type="ORF">FC695_22570</name>
</gene>
<dbReference type="Pfam" id="PF02776">
    <property type="entry name" value="TPP_enzyme_N"/>
    <property type="match status" value="1"/>
</dbReference>
<dbReference type="Proteomes" id="UP000308444">
    <property type="component" value="Unassembled WGS sequence"/>
</dbReference>
<feature type="non-terminal residue" evidence="2">
    <location>
        <position position="37"/>
    </location>
</feature>
<feature type="domain" description="Thiamine pyrophosphate enzyme N-terminal TPP-binding" evidence="1">
    <location>
        <begin position="5"/>
        <end position="37"/>
    </location>
</feature>
<dbReference type="GO" id="GO:0030976">
    <property type="term" value="F:thiamine pyrophosphate binding"/>
    <property type="evidence" value="ECO:0007669"/>
    <property type="project" value="InterPro"/>
</dbReference>
<dbReference type="Gene3D" id="3.40.50.970">
    <property type="match status" value="1"/>
</dbReference>
<comment type="caution">
    <text evidence="2">The sequence shown here is derived from an EMBL/GenBank/DDBJ whole genome shotgun (WGS) entry which is preliminary data.</text>
</comment>
<dbReference type="EMBL" id="SZOH01001697">
    <property type="protein sequence ID" value="TKJ00042.1"/>
    <property type="molecule type" value="Genomic_DNA"/>
</dbReference>
<evidence type="ECO:0000313" key="2">
    <source>
        <dbReference type="EMBL" id="TKJ00042.1"/>
    </source>
</evidence>
<name>A0A9X9A618_BACCE</name>
<protein>
    <recommendedName>
        <fullName evidence="1">Thiamine pyrophosphate enzyme N-terminal TPP-binding domain-containing protein</fullName>
    </recommendedName>
</protein>
<evidence type="ECO:0000259" key="1">
    <source>
        <dbReference type="Pfam" id="PF02776"/>
    </source>
</evidence>
<dbReference type="SUPFAM" id="SSF52518">
    <property type="entry name" value="Thiamin diphosphate-binding fold (THDP-binding)"/>
    <property type="match status" value="1"/>
</dbReference>
<evidence type="ECO:0000313" key="3">
    <source>
        <dbReference type="Proteomes" id="UP000308444"/>
    </source>
</evidence>
<dbReference type="AlphaFoldDB" id="A0A9X9A618"/>